<dbReference type="Pfam" id="PF00849">
    <property type="entry name" value="PseudoU_synth_2"/>
    <property type="match status" value="1"/>
</dbReference>
<evidence type="ECO:0000256" key="5">
    <source>
        <dbReference type="SAM" id="MobiDB-lite"/>
    </source>
</evidence>
<evidence type="ECO:0000313" key="8">
    <source>
        <dbReference type="Proteomes" id="UP000500961"/>
    </source>
</evidence>
<feature type="compositionally biased region" description="Basic and acidic residues" evidence="5">
    <location>
        <begin position="1"/>
        <end position="24"/>
    </location>
</feature>
<comment type="similarity">
    <text evidence="1 4">Belongs to the pseudouridine synthase RsuA family.</text>
</comment>
<proteinExistence type="inferred from homology"/>
<evidence type="ECO:0000256" key="1">
    <source>
        <dbReference type="ARBA" id="ARBA00008348"/>
    </source>
</evidence>
<dbReference type="InterPro" id="IPR042092">
    <property type="entry name" value="PsdUridine_s_RsuA/RluB/E/F_cat"/>
</dbReference>
<keyword evidence="3" id="KW-0694">RNA-binding</keyword>
<gene>
    <name evidence="7" type="ORF">FHG85_10915</name>
</gene>
<keyword evidence="2 4" id="KW-0413">Isomerase</keyword>
<dbReference type="FunFam" id="3.10.290.10:FF:000003">
    <property type="entry name" value="Pseudouridine synthase"/>
    <property type="match status" value="1"/>
</dbReference>
<protein>
    <recommendedName>
        <fullName evidence="4">Pseudouridine synthase</fullName>
        <ecNumber evidence="4">5.4.99.-</ecNumber>
    </recommendedName>
</protein>
<dbReference type="PANTHER" id="PTHR47683">
    <property type="entry name" value="PSEUDOURIDINE SYNTHASE FAMILY PROTEIN-RELATED"/>
    <property type="match status" value="1"/>
</dbReference>
<feature type="domain" description="RNA-binding S4" evidence="6">
    <location>
        <begin position="164"/>
        <end position="231"/>
    </location>
</feature>
<dbReference type="RefSeq" id="WP_173075818.1">
    <property type="nucleotide sequence ID" value="NZ_CP041345.1"/>
</dbReference>
<dbReference type="NCBIfam" id="TIGR00093">
    <property type="entry name" value="pseudouridine synthase"/>
    <property type="match status" value="1"/>
</dbReference>
<dbReference type="KEGG" id="ttz:FHG85_10915"/>
<dbReference type="GO" id="GO:0120159">
    <property type="term" value="F:rRNA pseudouridine synthase activity"/>
    <property type="evidence" value="ECO:0007669"/>
    <property type="project" value="UniProtKB-ARBA"/>
</dbReference>
<dbReference type="GO" id="GO:0003723">
    <property type="term" value="F:RNA binding"/>
    <property type="evidence" value="ECO:0007669"/>
    <property type="project" value="UniProtKB-KW"/>
</dbReference>
<dbReference type="CDD" id="cd02870">
    <property type="entry name" value="PseudoU_synth_RsuA_like"/>
    <property type="match status" value="1"/>
</dbReference>
<name>A0A7D4AY73_9BACT</name>
<dbReference type="InterPro" id="IPR050343">
    <property type="entry name" value="RsuA_PseudoU_synthase"/>
</dbReference>
<dbReference type="PROSITE" id="PS50889">
    <property type="entry name" value="S4"/>
    <property type="match status" value="1"/>
</dbReference>
<dbReference type="SUPFAM" id="SSF55174">
    <property type="entry name" value="Alpha-L RNA-binding motif"/>
    <property type="match status" value="1"/>
</dbReference>
<sequence length="399" mass="46176">MKKENAKRDVKREKRSNAPDEPARVYKPRTLTVKTVKEKRSSSEVVNYNSTNEFSKSNRRESPSNRSTNRNTFKAKRNSENDKPKAYQPRSWKRNDDGRGDKFERNEERRSNSPRSGFWGRDDRKQNSSKDLKPKRYSNDRRNEYNAENSKAEKVVASKDDGLIRLNRFIANSGICSRREADEHIANGLVTVNGKVVTELGTKVHRDDEVLFKGKKITAERKVYILLNKPKDYITTVDDPHAKHTVMDLIRGACEERVYPVGRLDRNSTGVLLLTNDGDLTTRLTHPSFRKRKIYHVGLNRKVRPEDLEKILDGIELDGEKIEVDAVDYVNGSNGSEVGIEIHSGQNRVVRRIFESLGYKVNKLDRVYFAGLTKKNLPRGKWRFLTSKEINMLKMNRFY</sequence>
<dbReference type="CDD" id="cd00165">
    <property type="entry name" value="S4"/>
    <property type="match status" value="1"/>
</dbReference>
<accession>A0A7D4AY73</accession>
<dbReference type="InterPro" id="IPR006145">
    <property type="entry name" value="PsdUridine_synth_RsuA/RluA"/>
</dbReference>
<dbReference type="Gene3D" id="3.30.70.1560">
    <property type="entry name" value="Alpha-L RNA-binding motif"/>
    <property type="match status" value="1"/>
</dbReference>
<evidence type="ECO:0000256" key="3">
    <source>
        <dbReference type="PROSITE-ProRule" id="PRU00182"/>
    </source>
</evidence>
<dbReference type="Gene3D" id="3.30.70.580">
    <property type="entry name" value="Pseudouridine synthase I, catalytic domain, N-terminal subdomain"/>
    <property type="match status" value="1"/>
</dbReference>
<dbReference type="Proteomes" id="UP000500961">
    <property type="component" value="Chromosome"/>
</dbReference>
<dbReference type="Pfam" id="PF01479">
    <property type="entry name" value="S4"/>
    <property type="match status" value="1"/>
</dbReference>
<dbReference type="InterPro" id="IPR020103">
    <property type="entry name" value="PsdUridine_synth_cat_dom_sf"/>
</dbReference>
<dbReference type="GO" id="GO:0000455">
    <property type="term" value="P:enzyme-directed rRNA pseudouridine synthesis"/>
    <property type="evidence" value="ECO:0007669"/>
    <property type="project" value="UniProtKB-ARBA"/>
</dbReference>
<dbReference type="PROSITE" id="PS01149">
    <property type="entry name" value="PSI_RSU"/>
    <property type="match status" value="1"/>
</dbReference>
<evidence type="ECO:0000259" key="6">
    <source>
        <dbReference type="SMART" id="SM00363"/>
    </source>
</evidence>
<feature type="region of interest" description="Disordered" evidence="5">
    <location>
        <begin position="1"/>
        <end position="153"/>
    </location>
</feature>
<dbReference type="AlphaFoldDB" id="A0A7D4AY73"/>
<evidence type="ECO:0000256" key="2">
    <source>
        <dbReference type="ARBA" id="ARBA00023235"/>
    </source>
</evidence>
<dbReference type="InterPro" id="IPR002942">
    <property type="entry name" value="S4_RNA-bd"/>
</dbReference>
<organism evidence="7 8">
    <name type="scientific">Tenuifilum thalassicum</name>
    <dbReference type="NCBI Taxonomy" id="2590900"/>
    <lineage>
        <taxon>Bacteria</taxon>
        <taxon>Pseudomonadati</taxon>
        <taxon>Bacteroidota</taxon>
        <taxon>Bacteroidia</taxon>
        <taxon>Bacteroidales</taxon>
        <taxon>Tenuifilaceae</taxon>
        <taxon>Tenuifilum</taxon>
    </lineage>
</organism>
<feature type="compositionally biased region" description="Basic and acidic residues" evidence="5">
    <location>
        <begin position="93"/>
        <end position="111"/>
    </location>
</feature>
<dbReference type="Gene3D" id="3.10.290.10">
    <property type="entry name" value="RNA-binding S4 domain"/>
    <property type="match status" value="1"/>
</dbReference>
<feature type="compositionally biased region" description="Polar residues" evidence="5">
    <location>
        <begin position="43"/>
        <end position="55"/>
    </location>
</feature>
<evidence type="ECO:0000313" key="7">
    <source>
        <dbReference type="EMBL" id="QKG80754.1"/>
    </source>
</evidence>
<dbReference type="InterPro" id="IPR018496">
    <property type="entry name" value="PsdUridine_synth_RsuA/RluB_CS"/>
</dbReference>
<dbReference type="SMART" id="SM00363">
    <property type="entry name" value="S4"/>
    <property type="match status" value="1"/>
</dbReference>
<dbReference type="InterPro" id="IPR036986">
    <property type="entry name" value="S4_RNA-bd_sf"/>
</dbReference>
<feature type="compositionally biased region" description="Basic and acidic residues" evidence="5">
    <location>
        <begin position="120"/>
        <end position="153"/>
    </location>
</feature>
<dbReference type="InterPro" id="IPR020094">
    <property type="entry name" value="TruA/RsuA/RluB/E/F_N"/>
</dbReference>
<dbReference type="InterPro" id="IPR000748">
    <property type="entry name" value="PsdUridine_synth_RsuA/RluB/E/F"/>
</dbReference>
<dbReference type="EMBL" id="CP041345">
    <property type="protein sequence ID" value="QKG80754.1"/>
    <property type="molecule type" value="Genomic_DNA"/>
</dbReference>
<dbReference type="PANTHER" id="PTHR47683:SF2">
    <property type="entry name" value="RNA-BINDING S4 DOMAIN-CONTAINING PROTEIN"/>
    <property type="match status" value="1"/>
</dbReference>
<evidence type="ECO:0000256" key="4">
    <source>
        <dbReference type="RuleBase" id="RU003887"/>
    </source>
</evidence>
<dbReference type="SUPFAM" id="SSF55120">
    <property type="entry name" value="Pseudouridine synthase"/>
    <property type="match status" value="1"/>
</dbReference>
<keyword evidence="8" id="KW-1185">Reference proteome</keyword>
<dbReference type="EC" id="5.4.99.-" evidence="4"/>
<reference evidence="7 8" key="1">
    <citation type="submission" date="2019-07" db="EMBL/GenBank/DDBJ databases">
        <title>Thalassofilum flectens gen. nov., sp. nov., a novel moderate thermophilic anaerobe from a shallow sea hot spring in Kunashir Island (Russia), representing a new family in the order Bacteroidales, and proposal of Thalassofilacea fam. nov.</title>
        <authorList>
            <person name="Kochetkova T.V."/>
            <person name="Podosokorskaya O.A."/>
            <person name="Novikov A."/>
            <person name="Elcheninov A.G."/>
            <person name="Toshchakov S.V."/>
            <person name="Kublanov I.V."/>
        </authorList>
    </citation>
    <scope>NUCLEOTIDE SEQUENCE [LARGE SCALE GENOMIC DNA]</scope>
    <source>
        <strain evidence="7 8">38-H</strain>
    </source>
</reference>